<dbReference type="Pfam" id="PF11185">
    <property type="entry name" value="DUF2971"/>
    <property type="match status" value="1"/>
</dbReference>
<evidence type="ECO:0000313" key="1">
    <source>
        <dbReference type="EMBL" id="WPX76462.1"/>
    </source>
</evidence>
<name>A0ABZ0UGR9_9FIRM</name>
<proteinExistence type="predicted"/>
<accession>A0ABZ0UGR9</accession>
<reference evidence="1" key="1">
    <citation type="submission" date="2023-10" db="EMBL/GenBank/DDBJ databases">
        <title>Genome sequence of Blautia coccoides DSM 935.</title>
        <authorList>
            <person name="Boeer T."/>
            <person name="Bengelsdorf F.R."/>
            <person name="Daniel R."/>
            <person name="Poehlein A."/>
        </authorList>
    </citation>
    <scope>NUCLEOTIDE SEQUENCE [LARGE SCALE GENOMIC DNA]</scope>
    <source>
        <strain evidence="1">DSM 935</strain>
    </source>
</reference>
<dbReference type="EMBL" id="CP136422">
    <property type="protein sequence ID" value="WPX76462.1"/>
    <property type="molecule type" value="Genomic_DNA"/>
</dbReference>
<dbReference type="Proteomes" id="UP001325248">
    <property type="component" value="Chromosome"/>
</dbReference>
<protein>
    <recommendedName>
        <fullName evidence="3">DUF2971 family protein</fullName>
    </recommendedName>
</protein>
<keyword evidence="2" id="KW-1185">Reference proteome</keyword>
<gene>
    <name evidence="1" type="ORF">BLCOC_48480</name>
</gene>
<dbReference type="InterPro" id="IPR021352">
    <property type="entry name" value="DUF2971"/>
</dbReference>
<evidence type="ECO:0008006" key="3">
    <source>
        <dbReference type="Google" id="ProtNLM"/>
    </source>
</evidence>
<sequence>MRAMVNKYIEKRCVQKLNGIVYHYCSVDTFLNIIKNSSIWLSDIAKSNDYQECVRCREIVNKSMEEYLRDDIEALKAWNTGYEMGVDSYFSMRTFCVCFSESKDKLSQWRGYAQDGKGIAIGFDKEVLEELNQISKFHVAFGKVIYDNPQEYVKEIIADNIKKLEYKGIGHVALELSANYRMQFPFVKNPGFEEENEWRAVVCSSIGHYNIPGSDNILFSKVKYRTANNKLIPYIEMNFEKVKQSIIKEIFIGPKSEVEVEDIVNFLSFYGYYDGIEGGYNFREPVNIRKSDTTYR</sequence>
<organism evidence="1 2">
    <name type="scientific">Blautia producta</name>
    <dbReference type="NCBI Taxonomy" id="33035"/>
    <lineage>
        <taxon>Bacteria</taxon>
        <taxon>Bacillati</taxon>
        <taxon>Bacillota</taxon>
        <taxon>Clostridia</taxon>
        <taxon>Lachnospirales</taxon>
        <taxon>Lachnospiraceae</taxon>
        <taxon>Blautia</taxon>
    </lineage>
</organism>
<evidence type="ECO:0000313" key="2">
    <source>
        <dbReference type="Proteomes" id="UP001325248"/>
    </source>
</evidence>